<feature type="non-terminal residue" evidence="3">
    <location>
        <position position="633"/>
    </location>
</feature>
<feature type="domain" description="Condensation" evidence="2">
    <location>
        <begin position="1"/>
        <end position="452"/>
    </location>
</feature>
<dbReference type="Proteomes" id="UP001431313">
    <property type="component" value="Unassembled WGS sequence"/>
</dbReference>
<dbReference type="SUPFAM" id="SSF56801">
    <property type="entry name" value="Acetyl-CoA synthetase-like"/>
    <property type="match status" value="1"/>
</dbReference>
<dbReference type="Pfam" id="PF00501">
    <property type="entry name" value="AMP-binding"/>
    <property type="match status" value="1"/>
</dbReference>
<dbReference type="Gene3D" id="3.30.559.30">
    <property type="entry name" value="Nonribosomal peptide synthetase, condensation domain"/>
    <property type="match status" value="1"/>
</dbReference>
<dbReference type="InterPro" id="IPR001242">
    <property type="entry name" value="Condensation_dom"/>
</dbReference>
<proteinExistence type="predicted"/>
<dbReference type="PANTHER" id="PTHR45527">
    <property type="entry name" value="NONRIBOSOMAL PEPTIDE SYNTHETASE"/>
    <property type="match status" value="1"/>
</dbReference>
<dbReference type="Gene3D" id="3.30.559.10">
    <property type="entry name" value="Chloramphenicol acetyltransferase-like domain"/>
    <property type="match status" value="1"/>
</dbReference>
<dbReference type="Pfam" id="PF00668">
    <property type="entry name" value="Condensation"/>
    <property type="match status" value="1"/>
</dbReference>
<comment type="caution">
    <text evidence="3">The sequence shown here is derived from an EMBL/GenBank/DDBJ whole genome shotgun (WGS) entry which is preliminary data.</text>
</comment>
<dbReference type="Gene3D" id="3.40.50.12780">
    <property type="entry name" value="N-terminal domain of ligase-like"/>
    <property type="match status" value="1"/>
</dbReference>
<dbReference type="PROSITE" id="PS00455">
    <property type="entry name" value="AMP_BINDING"/>
    <property type="match status" value="1"/>
</dbReference>
<dbReference type="PANTHER" id="PTHR45527:SF1">
    <property type="entry name" value="FATTY ACID SYNTHASE"/>
    <property type="match status" value="1"/>
</dbReference>
<gene>
    <name evidence="3" type="ORF">NX801_30545</name>
</gene>
<dbReference type="RefSeq" id="WP_258791218.1">
    <property type="nucleotide sequence ID" value="NZ_JANUGQ010000059.1"/>
</dbReference>
<evidence type="ECO:0000259" key="2">
    <source>
        <dbReference type="Pfam" id="PF00668"/>
    </source>
</evidence>
<name>A0ABT2CR23_9ACTN</name>
<dbReference type="InterPro" id="IPR020845">
    <property type="entry name" value="AMP-binding_CS"/>
</dbReference>
<organism evidence="3 4">
    <name type="scientific">Streptomyces pyxinae</name>
    <dbReference type="NCBI Taxonomy" id="2970734"/>
    <lineage>
        <taxon>Bacteria</taxon>
        <taxon>Bacillati</taxon>
        <taxon>Actinomycetota</taxon>
        <taxon>Actinomycetes</taxon>
        <taxon>Kitasatosporales</taxon>
        <taxon>Streptomycetaceae</taxon>
        <taxon>Streptomyces</taxon>
    </lineage>
</organism>
<sequence>MIPLSFAQRRLWFIHRLEGPSATYNLAATLRLRGELDTEALTAAVRDVAVRHESLRTLFREDADGVPYQHIVPADRLRLDVPVRKVAGEPELAEAVGECAREGFELADDLPLRARLFRSGPREHVLLVVLHHIAGDGASMAPLARDISTAYTARHHGSAPDWPELPVQYADYTLWQRELLGDDTDPDSVAARQSAYWREQLAGIPQPLPLPTDRPRPANATYRGDTVDFRLDAELTTAVRRLAQNRGLTVSMVLNTALAVLLHRLGAGTDLTIGSPIAGRTDEALDELVGFFTNMWVLRADLSGDPTFDRLLDQVRDRSLAAFDNQDVPFEHLVELLKPERSTAYHPLFQVMFAWQNNARPQLDLPGLEVALEAVRTGTAKFDLFFSLEPEGEDGGGTGGVRGGIEYATDLFDRTTVERLAARYVRVLRRLVAAPEAPVGTVDVLLPGEREWLAELSDTGRELPDATAADLFEQQAARTPDAPALITGTEHLTYQQLNTRANRLAHWLAERGAGPEQRVALLLPRTADLVVALLAVLKTGAAYVPVDPDHPAPRIDHILTDSQPVVTLRAGDLAAPDLAARPDTDPVRALPAHAHDTVAYVIYTSGSTGLPKGVVVGQRALVNFLTAMQDRFR</sequence>
<keyword evidence="4" id="KW-1185">Reference proteome</keyword>
<dbReference type="SUPFAM" id="SSF52777">
    <property type="entry name" value="CoA-dependent acyltransferases"/>
    <property type="match status" value="2"/>
</dbReference>
<dbReference type="EMBL" id="JANUGQ010000059">
    <property type="protein sequence ID" value="MCS0639895.1"/>
    <property type="molecule type" value="Genomic_DNA"/>
</dbReference>
<dbReference type="InterPro" id="IPR023213">
    <property type="entry name" value="CAT-like_dom_sf"/>
</dbReference>
<reference evidence="3" key="1">
    <citation type="submission" date="2022-08" db="EMBL/GenBank/DDBJ databases">
        <authorList>
            <person name="Somphong A."/>
            <person name="Phongsopitanun W."/>
        </authorList>
    </citation>
    <scope>NUCLEOTIDE SEQUENCE</scope>
    <source>
        <strain evidence="3">LP05-1</strain>
    </source>
</reference>
<protein>
    <submittedName>
        <fullName evidence="3">Condensation domain-containing protein</fullName>
    </submittedName>
</protein>
<evidence type="ECO:0000313" key="4">
    <source>
        <dbReference type="Proteomes" id="UP001431313"/>
    </source>
</evidence>
<evidence type="ECO:0000259" key="1">
    <source>
        <dbReference type="Pfam" id="PF00501"/>
    </source>
</evidence>
<feature type="domain" description="AMP-dependent synthetase/ligase" evidence="1">
    <location>
        <begin position="472"/>
        <end position="629"/>
    </location>
</feature>
<dbReference type="InterPro" id="IPR000873">
    <property type="entry name" value="AMP-dep_synth/lig_dom"/>
</dbReference>
<dbReference type="CDD" id="cd19540">
    <property type="entry name" value="LCL_NRPS-like"/>
    <property type="match status" value="1"/>
</dbReference>
<dbReference type="InterPro" id="IPR042099">
    <property type="entry name" value="ANL_N_sf"/>
</dbReference>
<evidence type="ECO:0000313" key="3">
    <source>
        <dbReference type="EMBL" id="MCS0639895.1"/>
    </source>
</evidence>
<accession>A0ABT2CR23</accession>